<keyword evidence="2" id="KW-0472">Membrane</keyword>
<sequence length="123" mass="13498">MKTRTVAPLCTSPPGDGVRHSVHRPLATTGTRHPRPSGSWRRTPPNTATTPPKPRNRSPIPPAPSSTPGFPADDLYQFRLYSVAAQLILWSTIGLAFAPLADRRVGRRTDTDRTHQSSVRQTP</sequence>
<keyword evidence="2" id="KW-0812">Transmembrane</keyword>
<evidence type="ECO:0000256" key="1">
    <source>
        <dbReference type="SAM" id="MobiDB-lite"/>
    </source>
</evidence>
<feature type="region of interest" description="Disordered" evidence="1">
    <location>
        <begin position="100"/>
        <end position="123"/>
    </location>
</feature>
<accession>A0A402C660</accession>
<protein>
    <submittedName>
        <fullName evidence="3">Predicted cobalt transporter CbtA</fullName>
    </submittedName>
</protein>
<evidence type="ECO:0000313" key="4">
    <source>
        <dbReference type="Proteomes" id="UP000287519"/>
    </source>
</evidence>
<feature type="compositionally biased region" description="Low complexity" evidence="1">
    <location>
        <begin position="41"/>
        <end position="50"/>
    </location>
</feature>
<proteinExistence type="predicted"/>
<feature type="compositionally biased region" description="Basic and acidic residues" evidence="1">
    <location>
        <begin position="101"/>
        <end position="115"/>
    </location>
</feature>
<evidence type="ECO:0000256" key="2">
    <source>
        <dbReference type="SAM" id="Phobius"/>
    </source>
</evidence>
<comment type="caution">
    <text evidence="3">The sequence shown here is derived from an EMBL/GenBank/DDBJ whole genome shotgun (WGS) entry which is preliminary data.</text>
</comment>
<dbReference type="Pfam" id="PF09490">
    <property type="entry name" value="CbtA"/>
    <property type="match status" value="1"/>
</dbReference>
<dbReference type="AlphaFoldDB" id="A0A402C660"/>
<keyword evidence="2" id="KW-1133">Transmembrane helix</keyword>
<feature type="transmembrane region" description="Helical" evidence="2">
    <location>
        <begin position="78"/>
        <end position="98"/>
    </location>
</feature>
<dbReference type="EMBL" id="BHYM01000023">
    <property type="protein sequence ID" value="GCE39114.1"/>
    <property type="molecule type" value="Genomic_DNA"/>
</dbReference>
<dbReference type="InterPro" id="IPR012666">
    <property type="entry name" value="CbtA_put"/>
</dbReference>
<feature type="region of interest" description="Disordered" evidence="1">
    <location>
        <begin position="1"/>
        <end position="71"/>
    </location>
</feature>
<name>A0A402C660_RHOWR</name>
<gene>
    <name evidence="3" type="ORF">Rhow_002638</name>
</gene>
<evidence type="ECO:0000313" key="3">
    <source>
        <dbReference type="EMBL" id="GCE39114.1"/>
    </source>
</evidence>
<organism evidence="3 4">
    <name type="scientific">Rhodococcus wratislaviensis</name>
    <name type="common">Tsukamurella wratislaviensis</name>
    <dbReference type="NCBI Taxonomy" id="44752"/>
    <lineage>
        <taxon>Bacteria</taxon>
        <taxon>Bacillati</taxon>
        <taxon>Actinomycetota</taxon>
        <taxon>Actinomycetes</taxon>
        <taxon>Mycobacteriales</taxon>
        <taxon>Nocardiaceae</taxon>
        <taxon>Rhodococcus</taxon>
    </lineage>
</organism>
<keyword evidence="4" id="KW-1185">Reference proteome</keyword>
<reference evidence="3 4" key="1">
    <citation type="submission" date="2018-11" db="EMBL/GenBank/DDBJ databases">
        <title>Microbial catabolism of amino acid.</title>
        <authorList>
            <person name="Hibi M."/>
            <person name="Ogawa J."/>
        </authorList>
    </citation>
    <scope>NUCLEOTIDE SEQUENCE [LARGE SCALE GENOMIC DNA]</scope>
    <source>
        <strain evidence="3 4">C31-06</strain>
    </source>
</reference>
<dbReference type="Proteomes" id="UP000287519">
    <property type="component" value="Unassembled WGS sequence"/>
</dbReference>